<proteinExistence type="predicted"/>
<gene>
    <name evidence="1" type="ORF">D8849_09850</name>
</gene>
<dbReference type="RefSeq" id="WP_115904956.1">
    <property type="nucleotide sequence ID" value="NZ_RJNW01000012.1"/>
</dbReference>
<evidence type="ECO:0000313" key="2">
    <source>
        <dbReference type="Proteomes" id="UP000278063"/>
    </source>
</evidence>
<sequence length="109" mass="12985">MTTKEQLLKEVEELKVSIFADCGQTSWRYHVQKTWTKKETEKALEEIGQGATTIDLAPDGLKEIWRNDFTDKKYSRDYWVIKNYTSDQLEEYVILLKELQSRVLPYFDK</sequence>
<reference evidence="1 2" key="1">
    <citation type="submission" date="2018-11" db="EMBL/GenBank/DDBJ databases">
        <title>Species Designations Belie Phenotypic and Genotypic Heterogeneity in Oral Streptococci.</title>
        <authorList>
            <person name="Velsko I."/>
        </authorList>
    </citation>
    <scope>NUCLEOTIDE SEQUENCE [LARGE SCALE GENOMIC DNA]</scope>
    <source>
        <strain evidence="1 2">KLC01</strain>
    </source>
</reference>
<organism evidence="1 2">
    <name type="scientific">Streptococcus mitis</name>
    <dbReference type="NCBI Taxonomy" id="28037"/>
    <lineage>
        <taxon>Bacteria</taxon>
        <taxon>Bacillati</taxon>
        <taxon>Bacillota</taxon>
        <taxon>Bacilli</taxon>
        <taxon>Lactobacillales</taxon>
        <taxon>Streptococcaceae</taxon>
        <taxon>Streptococcus</taxon>
        <taxon>Streptococcus mitis group</taxon>
    </lineage>
</organism>
<dbReference type="Proteomes" id="UP000278063">
    <property type="component" value="Unassembled WGS sequence"/>
</dbReference>
<dbReference type="EMBL" id="RJNW01000012">
    <property type="protein sequence ID" value="RSI85026.1"/>
    <property type="molecule type" value="Genomic_DNA"/>
</dbReference>
<comment type="caution">
    <text evidence="1">The sequence shown here is derived from an EMBL/GenBank/DDBJ whole genome shotgun (WGS) entry which is preliminary data.</text>
</comment>
<dbReference type="AlphaFoldDB" id="A0A3R9JLU7"/>
<accession>A0A3R9JLU7</accession>
<protein>
    <submittedName>
        <fullName evidence="1">Uncharacterized protein</fullName>
    </submittedName>
</protein>
<name>A0A3R9JLU7_STRMT</name>
<evidence type="ECO:0000313" key="1">
    <source>
        <dbReference type="EMBL" id="RSI85026.1"/>
    </source>
</evidence>